<evidence type="ECO:0000313" key="12">
    <source>
        <dbReference type="EMBL" id="MBG6136085.1"/>
    </source>
</evidence>
<accession>A0A8J7GDV1</accession>
<dbReference type="RefSeq" id="WP_197003115.1">
    <property type="nucleotide sequence ID" value="NZ_BONS01000001.1"/>
</dbReference>
<gene>
    <name evidence="12" type="ORF">IW245_002279</name>
</gene>
<evidence type="ECO:0000313" key="13">
    <source>
        <dbReference type="Proteomes" id="UP000622552"/>
    </source>
</evidence>
<dbReference type="InterPro" id="IPR036890">
    <property type="entry name" value="HATPase_C_sf"/>
</dbReference>
<sequence>MPRLVLPVLAALADLAVFAVGHAGRLSPWWIGAHALATVAVLVCAWRWPAVGLVPALVLGAVDHAVWATLLWTCYRSGRSAGRAGPAVAAGALAGVLGGQLLAGRPTPAAVGQLVFSYLVFAGLPLLAGRYLRQQHQLVEALRESNRRLDRERDLIAESERLRERLRIARDMHDALGHRLSLVSVQAAALEVTGVDDRAGQLAADARRAVTELHELVGALRGQPDRHRGLGAMDELVAGFRAAGVDLTVHRSGAPVAVSALAGHAGYRIVQEGLTNAAKHAPGRPVRLALAWESDALLITVTNPADPAAAPGAALAAPPCGGPGSGGHGLAGLRERLESVGGYLDHRWQSGEFRLWAMLPAGAEPVAPPPARPVLVGLAAATALFVVLPFGLLAGSR</sequence>
<dbReference type="SUPFAM" id="SSF55874">
    <property type="entry name" value="ATPase domain of HSP90 chaperone/DNA topoisomerase II/histidine kinase"/>
    <property type="match status" value="1"/>
</dbReference>
<feature type="domain" description="Signal transduction histidine kinase subgroup 3 dimerisation and phosphoacceptor" evidence="11">
    <location>
        <begin position="164"/>
        <end position="223"/>
    </location>
</feature>
<keyword evidence="8" id="KW-0902">Two-component regulatory system</keyword>
<keyword evidence="5" id="KW-0547">Nucleotide-binding</keyword>
<evidence type="ECO:0000256" key="7">
    <source>
        <dbReference type="ARBA" id="ARBA00022840"/>
    </source>
</evidence>
<keyword evidence="10" id="KW-0472">Membrane</keyword>
<keyword evidence="9" id="KW-0175">Coiled coil</keyword>
<keyword evidence="3" id="KW-0597">Phosphoprotein</keyword>
<evidence type="ECO:0000256" key="2">
    <source>
        <dbReference type="ARBA" id="ARBA00012438"/>
    </source>
</evidence>
<feature type="transmembrane region" description="Helical" evidence="10">
    <location>
        <begin position="53"/>
        <end position="72"/>
    </location>
</feature>
<keyword evidence="6 12" id="KW-0418">Kinase</keyword>
<evidence type="ECO:0000256" key="5">
    <source>
        <dbReference type="ARBA" id="ARBA00022741"/>
    </source>
</evidence>
<dbReference type="Gene3D" id="1.20.5.1930">
    <property type="match status" value="1"/>
</dbReference>
<feature type="coiled-coil region" evidence="9">
    <location>
        <begin position="132"/>
        <end position="169"/>
    </location>
</feature>
<evidence type="ECO:0000256" key="8">
    <source>
        <dbReference type="ARBA" id="ARBA00023012"/>
    </source>
</evidence>
<dbReference type="GO" id="GO:0046983">
    <property type="term" value="F:protein dimerization activity"/>
    <property type="evidence" value="ECO:0007669"/>
    <property type="project" value="InterPro"/>
</dbReference>
<proteinExistence type="predicted"/>
<dbReference type="GO" id="GO:0016020">
    <property type="term" value="C:membrane"/>
    <property type="evidence" value="ECO:0007669"/>
    <property type="project" value="InterPro"/>
</dbReference>
<feature type="transmembrane region" description="Helical" evidence="10">
    <location>
        <begin position="374"/>
        <end position="394"/>
    </location>
</feature>
<dbReference type="EMBL" id="JADOUF010000001">
    <property type="protein sequence ID" value="MBG6136085.1"/>
    <property type="molecule type" value="Genomic_DNA"/>
</dbReference>
<evidence type="ECO:0000256" key="3">
    <source>
        <dbReference type="ARBA" id="ARBA00022553"/>
    </source>
</evidence>
<keyword evidence="10" id="KW-0812">Transmembrane</keyword>
<dbReference type="GO" id="GO:0000155">
    <property type="term" value="F:phosphorelay sensor kinase activity"/>
    <property type="evidence" value="ECO:0007669"/>
    <property type="project" value="InterPro"/>
</dbReference>
<evidence type="ECO:0000256" key="1">
    <source>
        <dbReference type="ARBA" id="ARBA00000085"/>
    </source>
</evidence>
<keyword evidence="10" id="KW-1133">Transmembrane helix</keyword>
<dbReference type="InterPro" id="IPR050482">
    <property type="entry name" value="Sensor_HK_TwoCompSys"/>
</dbReference>
<dbReference type="PANTHER" id="PTHR24421">
    <property type="entry name" value="NITRATE/NITRITE SENSOR PROTEIN NARX-RELATED"/>
    <property type="match status" value="1"/>
</dbReference>
<dbReference type="PANTHER" id="PTHR24421:SF10">
    <property type="entry name" value="NITRATE_NITRITE SENSOR PROTEIN NARQ"/>
    <property type="match status" value="1"/>
</dbReference>
<keyword evidence="7" id="KW-0067">ATP-binding</keyword>
<keyword evidence="4" id="KW-0808">Transferase</keyword>
<dbReference type="GO" id="GO:0005524">
    <property type="term" value="F:ATP binding"/>
    <property type="evidence" value="ECO:0007669"/>
    <property type="project" value="UniProtKB-KW"/>
</dbReference>
<keyword evidence="13" id="KW-1185">Reference proteome</keyword>
<feature type="transmembrane region" description="Helical" evidence="10">
    <location>
        <begin position="29"/>
        <end position="46"/>
    </location>
</feature>
<feature type="transmembrane region" description="Helical" evidence="10">
    <location>
        <begin position="84"/>
        <end position="103"/>
    </location>
</feature>
<protein>
    <recommendedName>
        <fullName evidence="2">histidine kinase</fullName>
        <ecNumber evidence="2">2.7.13.3</ecNumber>
    </recommendedName>
</protein>
<dbReference type="AlphaFoldDB" id="A0A8J7GDV1"/>
<evidence type="ECO:0000256" key="9">
    <source>
        <dbReference type="SAM" id="Coils"/>
    </source>
</evidence>
<dbReference type="Proteomes" id="UP000622552">
    <property type="component" value="Unassembled WGS sequence"/>
</dbReference>
<dbReference type="InterPro" id="IPR011712">
    <property type="entry name" value="Sig_transdc_His_kin_sub3_dim/P"/>
</dbReference>
<feature type="transmembrane region" description="Helical" evidence="10">
    <location>
        <begin position="115"/>
        <end position="132"/>
    </location>
</feature>
<organism evidence="12 13">
    <name type="scientific">Longispora fulva</name>
    <dbReference type="NCBI Taxonomy" id="619741"/>
    <lineage>
        <taxon>Bacteria</taxon>
        <taxon>Bacillati</taxon>
        <taxon>Actinomycetota</taxon>
        <taxon>Actinomycetes</taxon>
        <taxon>Micromonosporales</taxon>
        <taxon>Micromonosporaceae</taxon>
        <taxon>Longispora</taxon>
    </lineage>
</organism>
<dbReference type="Pfam" id="PF07730">
    <property type="entry name" value="HisKA_3"/>
    <property type="match status" value="1"/>
</dbReference>
<dbReference type="EC" id="2.7.13.3" evidence="2"/>
<name>A0A8J7GDV1_9ACTN</name>
<dbReference type="Gene3D" id="3.30.565.10">
    <property type="entry name" value="Histidine kinase-like ATPase, C-terminal domain"/>
    <property type="match status" value="1"/>
</dbReference>
<evidence type="ECO:0000256" key="10">
    <source>
        <dbReference type="SAM" id="Phobius"/>
    </source>
</evidence>
<evidence type="ECO:0000256" key="4">
    <source>
        <dbReference type="ARBA" id="ARBA00022679"/>
    </source>
</evidence>
<evidence type="ECO:0000259" key="11">
    <source>
        <dbReference type="Pfam" id="PF07730"/>
    </source>
</evidence>
<evidence type="ECO:0000256" key="6">
    <source>
        <dbReference type="ARBA" id="ARBA00022777"/>
    </source>
</evidence>
<reference evidence="12" key="1">
    <citation type="submission" date="2020-11" db="EMBL/GenBank/DDBJ databases">
        <title>Sequencing the genomes of 1000 actinobacteria strains.</title>
        <authorList>
            <person name="Klenk H.-P."/>
        </authorList>
    </citation>
    <scope>NUCLEOTIDE SEQUENCE</scope>
    <source>
        <strain evidence="12">DSM 45356</strain>
    </source>
</reference>
<comment type="caution">
    <text evidence="12">The sequence shown here is derived from an EMBL/GenBank/DDBJ whole genome shotgun (WGS) entry which is preliminary data.</text>
</comment>
<comment type="catalytic activity">
    <reaction evidence="1">
        <text>ATP + protein L-histidine = ADP + protein N-phospho-L-histidine.</text>
        <dbReference type="EC" id="2.7.13.3"/>
    </reaction>
</comment>